<accession>A0AAJ1R930</accession>
<protein>
    <submittedName>
        <fullName evidence="2">Restriction endonuclease</fullName>
        <ecNumber evidence="2">3.1.21.-</ecNumber>
    </submittedName>
</protein>
<gene>
    <name evidence="2" type="ORF">QX233_18515</name>
</gene>
<keyword evidence="2" id="KW-0255">Endonuclease</keyword>
<dbReference type="Pfam" id="PF04471">
    <property type="entry name" value="Mrr_cat"/>
    <property type="match status" value="1"/>
</dbReference>
<dbReference type="SUPFAM" id="SSF52980">
    <property type="entry name" value="Restriction endonuclease-like"/>
    <property type="match status" value="1"/>
</dbReference>
<dbReference type="GO" id="GO:0009307">
    <property type="term" value="P:DNA restriction-modification system"/>
    <property type="evidence" value="ECO:0007669"/>
    <property type="project" value="InterPro"/>
</dbReference>
<dbReference type="Proteomes" id="UP001225933">
    <property type="component" value="Unassembled WGS sequence"/>
</dbReference>
<dbReference type="Gene3D" id="3.40.1350.10">
    <property type="match status" value="1"/>
</dbReference>
<dbReference type="InterPro" id="IPR011335">
    <property type="entry name" value="Restrct_endonuc-II-like"/>
</dbReference>
<evidence type="ECO:0000313" key="3">
    <source>
        <dbReference type="Proteomes" id="UP001225933"/>
    </source>
</evidence>
<dbReference type="GO" id="GO:0004519">
    <property type="term" value="F:endonuclease activity"/>
    <property type="evidence" value="ECO:0007669"/>
    <property type="project" value="UniProtKB-KW"/>
</dbReference>
<sequence length="363" mass="43361">MKTATNKWLFFYMFGFIFFSAVSKRALRFLELLIVYDLLVNYNFHNLIWRDGGSDNGRDIEANSNYSNPFNTIEQKWFFECKHYSAGVPPADLNSKIAWADAEQPNFLVFFISSYITTAARTWLEKISHQKNYKILVVEGPDLKNRIVQYSDLVERYFSENNYEKLFKDIKDYKVKFNINPSYEVLKEIIENIDLDKLDKEDLGFIILNFYDQYKAFEGRNDYYGDFNGKVIIRVLEHLKKIITNDKLTSFDEYKENYDELGGAGFLDEMYWLDNDEYEGEMENYNFQYYDLHLNNKKEQEFWKVGNYAFIIFEDVAFEIFKDSETEIRIIKEFNPDNLPEMSINLSENTVANYKKYKEKFVT</sequence>
<organism evidence="2 3">
    <name type="scientific">Chryseobacterium gambrini</name>
    <dbReference type="NCBI Taxonomy" id="373672"/>
    <lineage>
        <taxon>Bacteria</taxon>
        <taxon>Pseudomonadati</taxon>
        <taxon>Bacteroidota</taxon>
        <taxon>Flavobacteriia</taxon>
        <taxon>Flavobacteriales</taxon>
        <taxon>Weeksellaceae</taxon>
        <taxon>Chryseobacterium group</taxon>
        <taxon>Chryseobacterium</taxon>
    </lineage>
</organism>
<comment type="caution">
    <text evidence="2">The sequence shown here is derived from an EMBL/GenBank/DDBJ whole genome shotgun (WGS) entry which is preliminary data.</text>
</comment>
<dbReference type="EMBL" id="JAUHGV010000029">
    <property type="protein sequence ID" value="MDN4014469.1"/>
    <property type="molecule type" value="Genomic_DNA"/>
</dbReference>
<dbReference type="AlphaFoldDB" id="A0AAJ1R930"/>
<dbReference type="RefSeq" id="WP_214588126.1">
    <property type="nucleotide sequence ID" value="NZ_JAUHGV010000029.1"/>
</dbReference>
<dbReference type="GO" id="GO:0003677">
    <property type="term" value="F:DNA binding"/>
    <property type="evidence" value="ECO:0007669"/>
    <property type="project" value="InterPro"/>
</dbReference>
<dbReference type="GO" id="GO:0016787">
    <property type="term" value="F:hydrolase activity"/>
    <property type="evidence" value="ECO:0007669"/>
    <property type="project" value="UniProtKB-KW"/>
</dbReference>
<dbReference type="EC" id="3.1.21.-" evidence="2"/>
<feature type="domain" description="Restriction endonuclease type IV Mrr" evidence="1">
    <location>
        <begin position="35"/>
        <end position="145"/>
    </location>
</feature>
<proteinExistence type="predicted"/>
<keyword evidence="2" id="KW-0540">Nuclease</keyword>
<keyword evidence="2" id="KW-0378">Hydrolase</keyword>
<dbReference type="InterPro" id="IPR007560">
    <property type="entry name" value="Restrct_endonuc_IV_Mrr"/>
</dbReference>
<name>A0AAJ1R930_9FLAO</name>
<dbReference type="InterPro" id="IPR011856">
    <property type="entry name" value="tRNA_endonuc-like_dom_sf"/>
</dbReference>
<reference evidence="2" key="1">
    <citation type="submission" date="2023-06" db="EMBL/GenBank/DDBJ databases">
        <title>Two Chryseobacterium gambrini strains from China.</title>
        <authorList>
            <person name="Zeng J."/>
            <person name="Wu Y."/>
        </authorList>
    </citation>
    <scope>NUCLEOTIDE SEQUENCE</scope>
    <source>
        <strain evidence="2">SQ219</strain>
    </source>
</reference>
<evidence type="ECO:0000313" key="2">
    <source>
        <dbReference type="EMBL" id="MDN4014469.1"/>
    </source>
</evidence>
<evidence type="ECO:0000259" key="1">
    <source>
        <dbReference type="Pfam" id="PF04471"/>
    </source>
</evidence>